<dbReference type="Pfam" id="PF01148">
    <property type="entry name" value="CTP_transf_1"/>
    <property type="match status" value="1"/>
</dbReference>
<feature type="transmembrane region" description="Helical" evidence="20">
    <location>
        <begin position="153"/>
        <end position="173"/>
    </location>
</feature>
<evidence type="ECO:0000256" key="14">
    <source>
        <dbReference type="ARBA" id="ARBA00023209"/>
    </source>
</evidence>
<feature type="transmembrane region" description="Helical" evidence="20">
    <location>
        <begin position="79"/>
        <end position="98"/>
    </location>
</feature>
<evidence type="ECO:0000256" key="2">
    <source>
        <dbReference type="ARBA" id="ARBA00004141"/>
    </source>
</evidence>
<evidence type="ECO:0000256" key="12">
    <source>
        <dbReference type="ARBA" id="ARBA00023098"/>
    </source>
</evidence>
<keyword evidence="10" id="KW-0548">Nucleotidyltransferase</keyword>
<keyword evidence="8" id="KW-0808">Transferase</keyword>
<comment type="similarity">
    <text evidence="5">Belongs to the CDS family.</text>
</comment>
<dbReference type="InterPro" id="IPR016720">
    <property type="entry name" value="PC_Trfase_euk"/>
</dbReference>
<gene>
    <name evidence="21" type="ORF">PHYEVI_LOCUS5625</name>
</gene>
<feature type="transmembrane region" description="Helical" evidence="20">
    <location>
        <begin position="122"/>
        <end position="141"/>
    </location>
</feature>
<keyword evidence="9 20" id="KW-0812">Transmembrane</keyword>
<feature type="compositionally biased region" description="Polar residues" evidence="19">
    <location>
        <begin position="1"/>
        <end position="11"/>
    </location>
</feature>
<evidence type="ECO:0000256" key="16">
    <source>
        <dbReference type="ARBA" id="ARBA00029893"/>
    </source>
</evidence>
<evidence type="ECO:0000256" key="13">
    <source>
        <dbReference type="ARBA" id="ARBA00023136"/>
    </source>
</evidence>
<evidence type="ECO:0000256" key="17">
    <source>
        <dbReference type="ARBA" id="ARBA00032396"/>
    </source>
</evidence>
<name>A0A9N9TRU8_PHYSR</name>
<evidence type="ECO:0000256" key="18">
    <source>
        <dbReference type="ARBA" id="ARBA00033406"/>
    </source>
</evidence>
<comment type="subcellular location">
    <subcellularLocation>
        <location evidence="2">Membrane</location>
        <topology evidence="2">Multi-pass membrane protein</topology>
    </subcellularLocation>
</comment>
<organism evidence="21 22">
    <name type="scientific">Phyllotreta striolata</name>
    <name type="common">Striped flea beetle</name>
    <name type="synonym">Crioceris striolata</name>
    <dbReference type="NCBI Taxonomy" id="444603"/>
    <lineage>
        <taxon>Eukaryota</taxon>
        <taxon>Metazoa</taxon>
        <taxon>Ecdysozoa</taxon>
        <taxon>Arthropoda</taxon>
        <taxon>Hexapoda</taxon>
        <taxon>Insecta</taxon>
        <taxon>Pterygota</taxon>
        <taxon>Neoptera</taxon>
        <taxon>Endopterygota</taxon>
        <taxon>Coleoptera</taxon>
        <taxon>Polyphaga</taxon>
        <taxon>Cucujiformia</taxon>
        <taxon>Chrysomeloidea</taxon>
        <taxon>Chrysomelidae</taxon>
        <taxon>Galerucinae</taxon>
        <taxon>Alticini</taxon>
        <taxon>Phyllotreta</taxon>
    </lineage>
</organism>
<evidence type="ECO:0000256" key="19">
    <source>
        <dbReference type="SAM" id="MobiDB-lite"/>
    </source>
</evidence>
<evidence type="ECO:0000256" key="7">
    <source>
        <dbReference type="ARBA" id="ARBA00022516"/>
    </source>
</evidence>
<proteinExistence type="inferred from homology"/>
<keyword evidence="12" id="KW-0443">Lipid metabolism</keyword>
<evidence type="ECO:0000256" key="1">
    <source>
        <dbReference type="ARBA" id="ARBA00001698"/>
    </source>
</evidence>
<evidence type="ECO:0000256" key="10">
    <source>
        <dbReference type="ARBA" id="ARBA00022695"/>
    </source>
</evidence>
<evidence type="ECO:0000256" key="11">
    <source>
        <dbReference type="ARBA" id="ARBA00022989"/>
    </source>
</evidence>
<accession>A0A9N9TRU8</accession>
<comment type="pathway">
    <text evidence="3">Phospholipid metabolism; CDP-diacylglycerol biosynthesis; CDP-diacylglycerol from sn-glycerol 3-phosphate: step 3/3.</text>
</comment>
<reference evidence="21" key="1">
    <citation type="submission" date="2022-01" db="EMBL/GenBank/DDBJ databases">
        <authorList>
            <person name="King R."/>
        </authorList>
    </citation>
    <scope>NUCLEOTIDE SEQUENCE</scope>
</reference>
<comment type="catalytic activity">
    <reaction evidence="1">
        <text>a 1,2-diacyl-sn-glycero-3-phosphate + CTP + H(+) = a CDP-1,2-diacyl-sn-glycerol + diphosphate</text>
        <dbReference type="Rhea" id="RHEA:16229"/>
        <dbReference type="ChEBI" id="CHEBI:15378"/>
        <dbReference type="ChEBI" id="CHEBI:33019"/>
        <dbReference type="ChEBI" id="CHEBI:37563"/>
        <dbReference type="ChEBI" id="CHEBI:58332"/>
        <dbReference type="ChEBI" id="CHEBI:58608"/>
        <dbReference type="EC" id="2.7.7.41"/>
    </reaction>
</comment>
<keyword evidence="13 20" id="KW-0472">Membrane</keyword>
<keyword evidence="7" id="KW-0444">Lipid biosynthesis</keyword>
<dbReference type="EMBL" id="OU900095">
    <property type="protein sequence ID" value="CAG9859251.1"/>
    <property type="molecule type" value="Genomic_DNA"/>
</dbReference>
<evidence type="ECO:0000256" key="5">
    <source>
        <dbReference type="ARBA" id="ARBA00010185"/>
    </source>
</evidence>
<feature type="region of interest" description="Disordered" evidence="19">
    <location>
        <begin position="1"/>
        <end position="24"/>
    </location>
</feature>
<evidence type="ECO:0000256" key="15">
    <source>
        <dbReference type="ARBA" id="ARBA00023264"/>
    </source>
</evidence>
<keyword evidence="14" id="KW-0594">Phospholipid biosynthesis</keyword>
<dbReference type="AlphaFoldDB" id="A0A9N9TRU8"/>
<dbReference type="Proteomes" id="UP001153712">
    <property type="component" value="Chromosome 2"/>
</dbReference>
<evidence type="ECO:0000313" key="22">
    <source>
        <dbReference type="Proteomes" id="UP001153712"/>
    </source>
</evidence>
<keyword evidence="22" id="KW-1185">Reference proteome</keyword>
<dbReference type="EC" id="2.7.7.41" evidence="6"/>
<evidence type="ECO:0000256" key="4">
    <source>
        <dbReference type="ARBA" id="ARBA00005189"/>
    </source>
</evidence>
<evidence type="ECO:0000256" key="20">
    <source>
        <dbReference type="SAM" id="Phobius"/>
    </source>
</evidence>
<evidence type="ECO:0000256" key="8">
    <source>
        <dbReference type="ARBA" id="ARBA00022679"/>
    </source>
</evidence>
<feature type="transmembrane region" description="Helical" evidence="20">
    <location>
        <begin position="220"/>
        <end position="238"/>
    </location>
</feature>
<comment type="pathway">
    <text evidence="4">Lipid metabolism.</text>
</comment>
<feature type="transmembrane region" description="Helical" evidence="20">
    <location>
        <begin position="291"/>
        <end position="311"/>
    </location>
</feature>
<dbReference type="GO" id="GO:0005789">
    <property type="term" value="C:endoplasmic reticulum membrane"/>
    <property type="evidence" value="ECO:0007669"/>
    <property type="project" value="TreeGrafter"/>
</dbReference>
<dbReference type="GO" id="GO:0004605">
    <property type="term" value="F:phosphatidate cytidylyltransferase activity"/>
    <property type="evidence" value="ECO:0007669"/>
    <property type="project" value="UniProtKB-EC"/>
</dbReference>
<evidence type="ECO:0000256" key="6">
    <source>
        <dbReference type="ARBA" id="ARBA00012487"/>
    </source>
</evidence>
<evidence type="ECO:0000256" key="3">
    <source>
        <dbReference type="ARBA" id="ARBA00005119"/>
    </source>
</evidence>
<evidence type="ECO:0000256" key="9">
    <source>
        <dbReference type="ARBA" id="ARBA00022692"/>
    </source>
</evidence>
<keyword evidence="11 20" id="KW-1133">Transmembrane helix</keyword>
<dbReference type="PANTHER" id="PTHR13773:SF8">
    <property type="entry name" value="PHOSPHATIDATE CYTIDYLYLTRANSFERASE, PHOTORECEPTOR-SPECIFIC"/>
    <property type="match status" value="1"/>
</dbReference>
<protein>
    <recommendedName>
        <fullName evidence="6">phosphatidate cytidylyltransferase</fullName>
        <ecNumber evidence="6">2.7.7.41</ecNumber>
    </recommendedName>
    <alternativeName>
        <fullName evidence="16">CDP-diacylglycerol synthase</fullName>
    </alternativeName>
    <alternativeName>
        <fullName evidence="17">CDP-diglyceride pyrophosphorylase</fullName>
    </alternativeName>
    <alternativeName>
        <fullName evidence="18">CDP-diglyceride synthase</fullName>
    </alternativeName>
</protein>
<sequence>MCEKSANNTENLDGMTDPHPPRKKSTVKRFISGILMGSFFFAIVYFGVPTMYMTCFGLQIKCVDEVLKIGYNLKKIQEIPFFHALNWYLLMVANYFLFGETFIQHGRVYLRKYYLLDMLSSYHRFISFCFYFIGLVWFVVILRKKILRQQFSLLFWTHFLLIVITAQACMIMQAMYEGIIWLIMSIWLVSINDSCAFIFGKHFGKTPLIRVSPKKTLEGFILGGICTIILGAFLSHFLCHFKYLVCPIKFASVDNEITYRSNCTPSYNFQPIAYAIGDFSVNYYPFMKHSFYLSIFASVIAPFGGFCASGFKRAVGVKDFADTVPGHGGILDRGDCQYLMMTFVNVYIMTFVKDPNVEEIFRKIAKLSDEQQLEFYSLLRSSLSDLLAGDVGNTSKLTLYGSYF</sequence>
<dbReference type="GO" id="GO:0008654">
    <property type="term" value="P:phospholipid biosynthetic process"/>
    <property type="evidence" value="ECO:0007669"/>
    <property type="project" value="UniProtKB-KW"/>
</dbReference>
<dbReference type="PANTHER" id="PTHR13773">
    <property type="entry name" value="PHOSPHATIDATE CYTIDYLYLTRANSFERASE"/>
    <property type="match status" value="1"/>
</dbReference>
<dbReference type="OrthoDB" id="10260889at2759"/>
<feature type="transmembrane region" description="Helical" evidence="20">
    <location>
        <begin position="30"/>
        <end position="58"/>
    </location>
</feature>
<keyword evidence="15" id="KW-1208">Phospholipid metabolism</keyword>
<evidence type="ECO:0000313" key="21">
    <source>
        <dbReference type="EMBL" id="CAG9859251.1"/>
    </source>
</evidence>
<feature type="transmembrane region" description="Helical" evidence="20">
    <location>
        <begin position="179"/>
        <end position="199"/>
    </location>
</feature>